<proteinExistence type="predicted"/>
<accession>A0A1H7R6X7</accession>
<dbReference type="RefSeq" id="WP_091623734.1">
    <property type="nucleotide sequence ID" value="NZ_FNZN01000004.1"/>
</dbReference>
<dbReference type="OrthoDB" id="1522859at2"/>
<dbReference type="Proteomes" id="UP000198990">
    <property type="component" value="Unassembled WGS sequence"/>
</dbReference>
<feature type="transmembrane region" description="Helical" evidence="2">
    <location>
        <begin position="34"/>
        <end position="52"/>
    </location>
</feature>
<evidence type="ECO:0000256" key="1">
    <source>
        <dbReference type="SAM" id="MobiDB-lite"/>
    </source>
</evidence>
<keyword evidence="5" id="KW-1185">Reference proteome</keyword>
<dbReference type="InterPro" id="IPR008756">
    <property type="entry name" value="Peptidase_M56"/>
</dbReference>
<dbReference type="PANTHER" id="PTHR34978:SF3">
    <property type="entry name" value="SLR0241 PROTEIN"/>
    <property type="match status" value="1"/>
</dbReference>
<feature type="region of interest" description="Disordered" evidence="1">
    <location>
        <begin position="420"/>
        <end position="484"/>
    </location>
</feature>
<protein>
    <submittedName>
        <fullName evidence="4">Signal transducer regulating beta-lactamase production, contains metallopeptidase domain</fullName>
    </submittedName>
</protein>
<feature type="transmembrane region" description="Helical" evidence="2">
    <location>
        <begin position="6"/>
        <end position="22"/>
    </location>
</feature>
<dbReference type="EMBL" id="FNZN01000004">
    <property type="protein sequence ID" value="SEL55297.1"/>
    <property type="molecule type" value="Genomic_DNA"/>
</dbReference>
<feature type="transmembrane region" description="Helical" evidence="2">
    <location>
        <begin position="94"/>
        <end position="119"/>
    </location>
</feature>
<evidence type="ECO:0000259" key="3">
    <source>
        <dbReference type="Pfam" id="PF05569"/>
    </source>
</evidence>
<evidence type="ECO:0000313" key="5">
    <source>
        <dbReference type="Proteomes" id="UP000198990"/>
    </source>
</evidence>
<gene>
    <name evidence="4" type="ORF">SAMN04488008_104178</name>
</gene>
<evidence type="ECO:0000256" key="2">
    <source>
        <dbReference type="SAM" id="Phobius"/>
    </source>
</evidence>
<dbReference type="STRING" id="228957.SAMN04488008_104178"/>
<evidence type="ECO:0000313" key="4">
    <source>
        <dbReference type="EMBL" id="SEL55297.1"/>
    </source>
</evidence>
<sequence length="689" mass="79196">MLVYILKSTACLAILYVFYNVFLEKESIHRLKRFYLLGALLFSLIVPALVYTEYVESEPINQIYYPTEQAVQQPEDIINVPTALETGVLDIAPLLWSIYFIGLFFFGIKFLRNLLHIFFRIRKNPKHKLARITQVLLQEKIIPHTFMSYIFLNKSKFESNQIPKEVLLHEETHAKQKHTWDVLFVELLQVIFWVNPLIYLSKKAIKLNHEFLADQSVLENNIDQTSYKNTLLSYLSPDSEKKYQPLSNAINYSSIKKRFKIMKKQTSKKGIVLRSTVLLPLLAILLYGFSETKIIVKKEKSNSSIQTTDLEITPEIKIYDSLAKKYNAIPIEKRNIPLKDLNILETIYRNMSAAQKDEAQPFPECLPKEKQEDATKKQIVAYNKLAKKYNTMMNKGRNIHIVKSDVDQLNRIYELMTESQKVDSEPFPKFPEPPQPPKAPRVLKGEKSTIPPPPIPKEPKTNVESSLNFPAPPRSPNAPKALNTSDFADNQLKEILKNQDSYDHNNLDLKTINGIPTTTNTFYSGSDIENIDFETQENMRVYIHNSGSSKKAISSNLLESLRSLEEQDAQFYYDGKIITAEQGFQIIKKEKDIKIETLPFSNKQPEVRIYKENNDLRIPPPPSPPTPPSPLDFVINAAKKGATFMYEGKAVSSDKAIDLLRKNKELNIESRIKNGKQIVRITKEPVTIE</sequence>
<keyword evidence="2" id="KW-0472">Membrane</keyword>
<organism evidence="4 5">
    <name type="scientific">Maribacter orientalis</name>
    <dbReference type="NCBI Taxonomy" id="228957"/>
    <lineage>
        <taxon>Bacteria</taxon>
        <taxon>Pseudomonadati</taxon>
        <taxon>Bacteroidota</taxon>
        <taxon>Flavobacteriia</taxon>
        <taxon>Flavobacteriales</taxon>
        <taxon>Flavobacteriaceae</taxon>
        <taxon>Maribacter</taxon>
    </lineage>
</organism>
<dbReference type="InterPro" id="IPR052173">
    <property type="entry name" value="Beta-lactam_resp_regulator"/>
</dbReference>
<feature type="domain" description="Peptidase M56" evidence="3">
    <location>
        <begin position="164"/>
        <end position="261"/>
    </location>
</feature>
<dbReference type="Pfam" id="PF05569">
    <property type="entry name" value="Peptidase_M56"/>
    <property type="match status" value="1"/>
</dbReference>
<dbReference type="AlphaFoldDB" id="A0A1H7R6X7"/>
<feature type="compositionally biased region" description="Pro residues" evidence="1">
    <location>
        <begin position="428"/>
        <end position="439"/>
    </location>
</feature>
<feature type="transmembrane region" description="Helical" evidence="2">
    <location>
        <begin position="271"/>
        <end position="289"/>
    </location>
</feature>
<reference evidence="5" key="1">
    <citation type="submission" date="2016-10" db="EMBL/GenBank/DDBJ databases">
        <authorList>
            <person name="Varghese N."/>
            <person name="Submissions S."/>
        </authorList>
    </citation>
    <scope>NUCLEOTIDE SEQUENCE [LARGE SCALE GENOMIC DNA]</scope>
    <source>
        <strain evidence="5">DSM 16471</strain>
    </source>
</reference>
<dbReference type="CDD" id="cd07341">
    <property type="entry name" value="M56_BlaR1_MecR1_like"/>
    <property type="match status" value="1"/>
</dbReference>
<keyword evidence="2" id="KW-1133">Transmembrane helix</keyword>
<dbReference type="PANTHER" id="PTHR34978">
    <property type="entry name" value="POSSIBLE SENSOR-TRANSDUCER PROTEIN BLAR"/>
    <property type="match status" value="1"/>
</dbReference>
<name>A0A1H7R6X7_9FLAO</name>
<keyword evidence="2" id="KW-0812">Transmembrane</keyword>